<evidence type="ECO:0000259" key="3">
    <source>
        <dbReference type="Pfam" id="PF09699"/>
    </source>
</evidence>
<protein>
    <submittedName>
        <fullName evidence="5">Cytochrome c3 family protein</fullName>
    </submittedName>
</protein>
<dbReference type="Pfam" id="PF13435">
    <property type="entry name" value="Cytochrome_C554"/>
    <property type="match status" value="1"/>
</dbReference>
<feature type="chain" id="PRO_5045723369" evidence="2">
    <location>
        <begin position="22"/>
        <end position="356"/>
    </location>
</feature>
<name>A0ABT8QMC7_9FIRM</name>
<proteinExistence type="predicted"/>
<reference evidence="5" key="1">
    <citation type="submission" date="2022-05" db="EMBL/GenBank/DDBJ databases">
        <title>Expanded diversity of anoxic marine methylotrophy in a Black Sea sulfate reducing microorganism.</title>
        <authorList>
            <person name="Fischer P.Q."/>
            <person name="Stams A.J.M."/>
            <person name="Villanueva L."/>
            <person name="Sousa D.Z."/>
        </authorList>
    </citation>
    <scope>NUCLEOTIDE SEQUENCE</scope>
    <source>
        <strain evidence="5">P130</strain>
    </source>
</reference>
<evidence type="ECO:0000313" key="6">
    <source>
        <dbReference type="Proteomes" id="UP001176021"/>
    </source>
</evidence>
<dbReference type="InterPro" id="IPR023155">
    <property type="entry name" value="Cyt_c-552/4"/>
</dbReference>
<evidence type="ECO:0000313" key="5">
    <source>
        <dbReference type="EMBL" id="MDO0822502.1"/>
    </source>
</evidence>
<gene>
    <name evidence="5" type="ORF">M8H41_06480</name>
</gene>
<dbReference type="InterPro" id="IPR036280">
    <property type="entry name" value="Multihaem_cyt_sf"/>
</dbReference>
<dbReference type="PROSITE" id="PS51257">
    <property type="entry name" value="PROKAR_LIPOPROTEIN"/>
    <property type="match status" value="1"/>
</dbReference>
<dbReference type="Pfam" id="PF09699">
    <property type="entry name" value="Paired_CXXCH_1"/>
    <property type="match status" value="1"/>
</dbReference>
<dbReference type="NCBIfam" id="TIGR01905">
    <property type="entry name" value="paired_CXXCH_1"/>
    <property type="match status" value="1"/>
</dbReference>
<sequence length="356" mass="38799">MNWKKSFLVSIISFTFLTALAMGCNKVQETPTPQPTGPQLTETAQIAYIGNEACQACHTDTFNNVTHTKHFSAFKPLSDYPLDKPLTSVTIFDAANTEKPTSTTLDLSQAKVYGVMMDDYIIAEIPAAAGFKEKIYRVGALKKVDDKWTVEAPKQNDIDKDGKPDWTAEKFTCGKCHAPGIEKASPTVGISCESCHGPAGNHASATDKKGTMSLETAKNSCLDCHKSDPTKDAQGNFTASNHYGTRNFFASKHAQSSQLNQCLTCHSAHKANASGALLVADKPTDICVKCHAGKTFDLEKLMWKNPTDPNAHFTKDHSFGAIKYEDLQDDAATKPIEIKNPTVIELIKKLLPDLAK</sequence>
<feature type="domain" description="Cytochrome c-552/4" evidence="4">
    <location>
        <begin position="154"/>
        <end position="197"/>
    </location>
</feature>
<dbReference type="Gene3D" id="1.10.1130.10">
    <property type="entry name" value="Flavocytochrome C3, Chain A"/>
    <property type="match status" value="1"/>
</dbReference>
<organism evidence="5 6">
    <name type="scientific">Desulfosporosinus nitroreducens</name>
    <dbReference type="NCBI Taxonomy" id="2018668"/>
    <lineage>
        <taxon>Bacteria</taxon>
        <taxon>Bacillati</taxon>
        <taxon>Bacillota</taxon>
        <taxon>Clostridia</taxon>
        <taxon>Eubacteriales</taxon>
        <taxon>Desulfitobacteriaceae</taxon>
        <taxon>Desulfosporosinus</taxon>
    </lineage>
</organism>
<dbReference type="InterPro" id="IPR010177">
    <property type="entry name" value="Paired_CXXCH_1"/>
</dbReference>
<dbReference type="EMBL" id="JAMJEV010000004">
    <property type="protein sequence ID" value="MDO0822502.1"/>
    <property type="molecule type" value="Genomic_DNA"/>
</dbReference>
<evidence type="ECO:0000259" key="4">
    <source>
        <dbReference type="Pfam" id="PF13435"/>
    </source>
</evidence>
<dbReference type="CDD" id="cd08168">
    <property type="entry name" value="Cytochrom_C3"/>
    <property type="match status" value="1"/>
</dbReference>
<dbReference type="PANTHER" id="PTHR35038">
    <property type="entry name" value="DISSIMILATORY SULFITE REDUCTASE SIRA"/>
    <property type="match status" value="1"/>
</dbReference>
<dbReference type="SUPFAM" id="SSF48695">
    <property type="entry name" value="Multiheme cytochromes"/>
    <property type="match status" value="1"/>
</dbReference>
<feature type="domain" description="Doubled CXXCH motif" evidence="3">
    <location>
        <begin position="261"/>
        <end position="294"/>
    </location>
</feature>
<evidence type="ECO:0000256" key="1">
    <source>
        <dbReference type="ARBA" id="ARBA00022729"/>
    </source>
</evidence>
<dbReference type="PANTHER" id="PTHR35038:SF8">
    <property type="entry name" value="C-TYPE POLYHEME CYTOCHROME OMCC"/>
    <property type="match status" value="1"/>
</dbReference>
<keyword evidence="6" id="KW-1185">Reference proteome</keyword>
<evidence type="ECO:0000256" key="2">
    <source>
        <dbReference type="SAM" id="SignalP"/>
    </source>
</evidence>
<dbReference type="Proteomes" id="UP001176021">
    <property type="component" value="Unassembled WGS sequence"/>
</dbReference>
<keyword evidence="1 2" id="KW-0732">Signal</keyword>
<feature type="signal peptide" evidence="2">
    <location>
        <begin position="1"/>
        <end position="21"/>
    </location>
</feature>
<dbReference type="InterPro" id="IPR051829">
    <property type="entry name" value="Multiheme_Cytochr_ET"/>
</dbReference>
<accession>A0ABT8QMC7</accession>
<dbReference type="RefSeq" id="WP_301998957.1">
    <property type="nucleotide sequence ID" value="NZ_JAMJEV010000004.1"/>
</dbReference>
<comment type="caution">
    <text evidence="5">The sequence shown here is derived from an EMBL/GenBank/DDBJ whole genome shotgun (WGS) entry which is preliminary data.</text>
</comment>